<accession>A0A510J9Z1</accession>
<comment type="similarity">
    <text evidence="8">Belongs to the TsuA/YedE (TC 9.B.102) family.</text>
</comment>
<evidence type="ECO:0000313" key="11">
    <source>
        <dbReference type="Proteomes" id="UP000321606"/>
    </source>
</evidence>
<comment type="subcellular location">
    <subcellularLocation>
        <location evidence="1">Cell inner membrane</location>
        <topology evidence="1">Multi-pass membrane protein</topology>
    </subcellularLocation>
</comment>
<proteinExistence type="inferred from homology"/>
<evidence type="ECO:0000256" key="3">
    <source>
        <dbReference type="ARBA" id="ARBA00022475"/>
    </source>
</evidence>
<gene>
    <name evidence="10" type="ORF">JCM16774_0816</name>
</gene>
<evidence type="ECO:0000256" key="4">
    <source>
        <dbReference type="ARBA" id="ARBA00022519"/>
    </source>
</evidence>
<feature type="transmembrane region" description="Helical" evidence="9">
    <location>
        <begin position="123"/>
        <end position="148"/>
    </location>
</feature>
<feature type="transmembrane region" description="Helical" evidence="9">
    <location>
        <begin position="160"/>
        <end position="182"/>
    </location>
</feature>
<reference evidence="10 11" key="1">
    <citation type="submission" date="2019-07" db="EMBL/GenBank/DDBJ databases">
        <title>Complete Genome Sequence of Leptotrichia goodfellowii Strain JCM 16774.</title>
        <authorList>
            <person name="Watanabe S."/>
            <person name="Cui L."/>
        </authorList>
    </citation>
    <scope>NUCLEOTIDE SEQUENCE [LARGE SCALE GENOMIC DNA]</scope>
    <source>
        <strain evidence="10 11">JCM16774</strain>
    </source>
</reference>
<protein>
    <submittedName>
        <fullName evidence="10">YeeE/YedE family protein</fullName>
    </submittedName>
</protein>
<dbReference type="AlphaFoldDB" id="A0A510J9Z1"/>
<evidence type="ECO:0000256" key="1">
    <source>
        <dbReference type="ARBA" id="ARBA00004429"/>
    </source>
</evidence>
<keyword evidence="7 9" id="KW-0472">Membrane</keyword>
<evidence type="ECO:0000313" key="10">
    <source>
        <dbReference type="EMBL" id="BBM35886.1"/>
    </source>
</evidence>
<sequence length="184" mass="19730">MTFFNKLSQNEIYKRIMKTPLSYSAGAALLGITATAHLMIFKEAWGVTGPITVWGAKIFQLIGINTTRWSYFIAHPGLKRAIMTPILRSGGSIRNIGIIVGATLATLYASEFKIKKIKGKRQLIGAVIGGFLMGFGARLAAGCNIAALFSALSALSLTGWFFAASLLIGAIIGSKILVTYIINE</sequence>
<evidence type="ECO:0000256" key="9">
    <source>
        <dbReference type="SAM" id="Phobius"/>
    </source>
</evidence>
<keyword evidence="5 9" id="KW-0812">Transmembrane</keyword>
<feature type="transmembrane region" description="Helical" evidence="9">
    <location>
        <begin position="21"/>
        <end position="40"/>
    </location>
</feature>
<dbReference type="InterPro" id="IPR007272">
    <property type="entry name" value="Sulf_transp_TsuA/YedE"/>
</dbReference>
<evidence type="ECO:0000256" key="7">
    <source>
        <dbReference type="ARBA" id="ARBA00023136"/>
    </source>
</evidence>
<dbReference type="PANTHER" id="PTHR30574">
    <property type="entry name" value="INNER MEMBRANE PROTEIN YEDE"/>
    <property type="match status" value="1"/>
</dbReference>
<dbReference type="GO" id="GO:0005886">
    <property type="term" value="C:plasma membrane"/>
    <property type="evidence" value="ECO:0007669"/>
    <property type="project" value="UniProtKB-SubCell"/>
</dbReference>
<dbReference type="Pfam" id="PF04143">
    <property type="entry name" value="Sulf_transp"/>
    <property type="match status" value="1"/>
</dbReference>
<dbReference type="KEGG" id="lgo:JCM16774_0816"/>
<name>A0A510J9Z1_9FUSO</name>
<organism evidence="10 11">
    <name type="scientific">Pseudoleptotrichia goodfellowii</name>
    <dbReference type="NCBI Taxonomy" id="157692"/>
    <lineage>
        <taxon>Bacteria</taxon>
        <taxon>Fusobacteriati</taxon>
        <taxon>Fusobacteriota</taxon>
        <taxon>Fusobacteriia</taxon>
        <taxon>Fusobacteriales</taxon>
        <taxon>Leptotrichiaceae</taxon>
        <taxon>Pseudoleptotrichia</taxon>
    </lineage>
</organism>
<evidence type="ECO:0000256" key="5">
    <source>
        <dbReference type="ARBA" id="ARBA00022692"/>
    </source>
</evidence>
<dbReference type="EMBL" id="AP019822">
    <property type="protein sequence ID" value="BBM35886.1"/>
    <property type="molecule type" value="Genomic_DNA"/>
</dbReference>
<dbReference type="Proteomes" id="UP000321606">
    <property type="component" value="Chromosome"/>
</dbReference>
<dbReference type="RefSeq" id="WP_026737336.1">
    <property type="nucleotide sequence ID" value="NZ_AP019822.1"/>
</dbReference>
<dbReference type="OrthoDB" id="9794165at2"/>
<dbReference type="PANTHER" id="PTHR30574:SF1">
    <property type="entry name" value="SULPHUR TRANSPORT DOMAIN-CONTAINING PROTEIN"/>
    <property type="match status" value="1"/>
</dbReference>
<evidence type="ECO:0000256" key="8">
    <source>
        <dbReference type="ARBA" id="ARBA00035655"/>
    </source>
</evidence>
<keyword evidence="3" id="KW-1003">Cell membrane</keyword>
<keyword evidence="2" id="KW-0813">Transport</keyword>
<evidence type="ECO:0000256" key="2">
    <source>
        <dbReference type="ARBA" id="ARBA00022448"/>
    </source>
</evidence>
<evidence type="ECO:0000256" key="6">
    <source>
        <dbReference type="ARBA" id="ARBA00022989"/>
    </source>
</evidence>
<keyword evidence="6 9" id="KW-1133">Transmembrane helix</keyword>
<keyword evidence="4" id="KW-0997">Cell inner membrane</keyword>
<dbReference type="STRING" id="714315.GCA_000516535_00807"/>